<feature type="transmembrane region" description="Helical" evidence="8">
    <location>
        <begin position="187"/>
        <end position="210"/>
    </location>
</feature>
<evidence type="ECO:0000256" key="1">
    <source>
        <dbReference type="ARBA" id="ARBA00004651"/>
    </source>
</evidence>
<feature type="transmembrane region" description="Helical" evidence="8">
    <location>
        <begin position="73"/>
        <end position="94"/>
    </location>
</feature>
<keyword evidence="10" id="KW-1185">Reference proteome</keyword>
<comment type="similarity">
    <text evidence="2 8">Belongs to the 4-toluene sulfonate uptake permease (TSUP) (TC 2.A.102) family.</text>
</comment>
<evidence type="ECO:0000256" key="6">
    <source>
        <dbReference type="ARBA" id="ARBA00022989"/>
    </source>
</evidence>
<dbReference type="OrthoDB" id="554695at2"/>
<reference evidence="9 10" key="1">
    <citation type="submission" date="2014-11" db="EMBL/GenBank/DDBJ databases">
        <title>Draft genome sequence of Kirrobacter mercurialis.</title>
        <authorList>
            <person name="Coil D.A."/>
            <person name="Eisen J.A."/>
        </authorList>
    </citation>
    <scope>NUCLEOTIDE SEQUENCE [LARGE SCALE GENOMIC DNA]</scope>
    <source>
        <strain evidence="9 10">Coronado</strain>
    </source>
</reference>
<feature type="transmembrane region" description="Helical" evidence="8">
    <location>
        <begin position="47"/>
        <end position="66"/>
    </location>
</feature>
<organism evidence="9 10">
    <name type="scientific">Croceibacterium mercuriale</name>
    <dbReference type="NCBI Taxonomy" id="1572751"/>
    <lineage>
        <taxon>Bacteria</taxon>
        <taxon>Pseudomonadati</taxon>
        <taxon>Pseudomonadota</taxon>
        <taxon>Alphaproteobacteria</taxon>
        <taxon>Sphingomonadales</taxon>
        <taxon>Erythrobacteraceae</taxon>
        <taxon>Croceibacterium</taxon>
    </lineage>
</organism>
<proteinExistence type="inferred from homology"/>
<feature type="transmembrane region" description="Helical" evidence="8">
    <location>
        <begin position="156"/>
        <end position="175"/>
    </location>
</feature>
<comment type="caution">
    <text evidence="9">The sequence shown here is derived from an EMBL/GenBank/DDBJ whole genome shotgun (WGS) entry which is preliminary data.</text>
</comment>
<sequence>MELAAEVFALLVAVAFLAGTVDAMAGGGGLLTIPAMLAAGLPPVPALATGKLMSTLGTGSAVIAYARAGHVNLRAFAGPVAAAFGGSAAGAITVQHIDPTFLAALVPLLLIAMALYFWLAPPMGDVDRKARLGRVGLSAVCGLIGFYDGFFGPGTGSFLTLALVALGGLGLVRAIANTKLINLATNLSALAAMIAGGHVLWVLGLAMAAANVAGNQLGAFLAIRHGGRGVRPLLVVVSLAMTARLLADPANPLWQLWPG</sequence>
<dbReference type="Pfam" id="PF01925">
    <property type="entry name" value="TauE"/>
    <property type="match status" value="1"/>
</dbReference>
<evidence type="ECO:0000256" key="3">
    <source>
        <dbReference type="ARBA" id="ARBA00022448"/>
    </source>
</evidence>
<feature type="transmembrane region" description="Helical" evidence="8">
    <location>
        <begin position="132"/>
        <end position="150"/>
    </location>
</feature>
<evidence type="ECO:0000256" key="4">
    <source>
        <dbReference type="ARBA" id="ARBA00022475"/>
    </source>
</evidence>
<keyword evidence="7 8" id="KW-0472">Membrane</keyword>
<protein>
    <recommendedName>
        <fullName evidence="8">Probable membrane transporter protein</fullName>
    </recommendedName>
</protein>
<evidence type="ECO:0000256" key="7">
    <source>
        <dbReference type="ARBA" id="ARBA00023136"/>
    </source>
</evidence>
<dbReference type="InterPro" id="IPR052017">
    <property type="entry name" value="TSUP"/>
</dbReference>
<keyword evidence="6 8" id="KW-1133">Transmembrane helix</keyword>
<accession>A0A0B2BX77</accession>
<keyword evidence="3" id="KW-0813">Transport</keyword>
<comment type="subcellular location">
    <subcellularLocation>
        <location evidence="1 8">Cell membrane</location>
        <topology evidence="1 8">Multi-pass membrane protein</topology>
    </subcellularLocation>
</comment>
<evidence type="ECO:0000256" key="5">
    <source>
        <dbReference type="ARBA" id="ARBA00022692"/>
    </source>
</evidence>
<evidence type="ECO:0000256" key="2">
    <source>
        <dbReference type="ARBA" id="ARBA00009142"/>
    </source>
</evidence>
<name>A0A0B2BX77_9SPHN</name>
<evidence type="ECO:0000256" key="8">
    <source>
        <dbReference type="RuleBase" id="RU363041"/>
    </source>
</evidence>
<dbReference type="PANTHER" id="PTHR30269">
    <property type="entry name" value="TRANSMEMBRANE PROTEIN YFCA"/>
    <property type="match status" value="1"/>
</dbReference>
<dbReference type="RefSeq" id="WP_039097052.1">
    <property type="nucleotide sequence ID" value="NZ_JTDN01000002.1"/>
</dbReference>
<dbReference type="Proteomes" id="UP000030988">
    <property type="component" value="Unassembled WGS sequence"/>
</dbReference>
<dbReference type="EMBL" id="JTDN01000002">
    <property type="protein sequence ID" value="KHL24602.1"/>
    <property type="molecule type" value="Genomic_DNA"/>
</dbReference>
<dbReference type="STRING" id="1572751.PK98_11545"/>
<keyword evidence="4 8" id="KW-1003">Cell membrane</keyword>
<dbReference type="InterPro" id="IPR002781">
    <property type="entry name" value="TM_pro_TauE-like"/>
</dbReference>
<evidence type="ECO:0000313" key="10">
    <source>
        <dbReference type="Proteomes" id="UP000030988"/>
    </source>
</evidence>
<dbReference type="GO" id="GO:0005886">
    <property type="term" value="C:plasma membrane"/>
    <property type="evidence" value="ECO:0007669"/>
    <property type="project" value="UniProtKB-SubCell"/>
</dbReference>
<evidence type="ECO:0000313" key="9">
    <source>
        <dbReference type="EMBL" id="KHL24602.1"/>
    </source>
</evidence>
<keyword evidence="5 8" id="KW-0812">Transmembrane</keyword>
<gene>
    <name evidence="9" type="ORF">PK98_11545</name>
</gene>
<feature type="transmembrane region" description="Helical" evidence="8">
    <location>
        <begin position="100"/>
        <end position="120"/>
    </location>
</feature>
<dbReference type="PANTHER" id="PTHR30269:SF0">
    <property type="entry name" value="MEMBRANE TRANSPORTER PROTEIN YFCA-RELATED"/>
    <property type="match status" value="1"/>
</dbReference>
<dbReference type="AlphaFoldDB" id="A0A0B2BX77"/>